<protein>
    <submittedName>
        <fullName evidence="3">MliC family protein</fullName>
    </submittedName>
</protein>
<evidence type="ECO:0000313" key="3">
    <source>
        <dbReference type="EMBL" id="MBW4331233.1"/>
    </source>
</evidence>
<proteinExistence type="predicted"/>
<dbReference type="Pfam" id="PF09864">
    <property type="entry name" value="MliC"/>
    <property type="match status" value="1"/>
</dbReference>
<feature type="domain" description="C-type lysozyme inhibitor" evidence="2">
    <location>
        <begin position="201"/>
        <end position="265"/>
    </location>
</feature>
<accession>A0ABS6XLZ9</accession>
<keyword evidence="1" id="KW-0732">Signal</keyword>
<evidence type="ECO:0000313" key="4">
    <source>
        <dbReference type="Proteomes" id="UP001197214"/>
    </source>
</evidence>
<feature type="chain" id="PRO_5047369726" evidence="1">
    <location>
        <begin position="24"/>
        <end position="270"/>
    </location>
</feature>
<keyword evidence="4" id="KW-1185">Reference proteome</keyword>
<comment type="caution">
    <text evidence="3">The sequence shown here is derived from an EMBL/GenBank/DDBJ whole genome shotgun (WGS) entry which is preliminary data.</text>
</comment>
<organism evidence="3 4">
    <name type="scientific">Stakelama flava</name>
    <dbReference type="NCBI Taxonomy" id="2860338"/>
    <lineage>
        <taxon>Bacteria</taxon>
        <taxon>Pseudomonadati</taxon>
        <taxon>Pseudomonadota</taxon>
        <taxon>Alphaproteobacteria</taxon>
        <taxon>Sphingomonadales</taxon>
        <taxon>Sphingomonadaceae</taxon>
        <taxon>Stakelama</taxon>
    </lineage>
</organism>
<evidence type="ECO:0000256" key="1">
    <source>
        <dbReference type="SAM" id="SignalP"/>
    </source>
</evidence>
<dbReference type="PROSITE" id="PS51257">
    <property type="entry name" value="PROKAR_LIPOPROTEIN"/>
    <property type="match status" value="1"/>
</dbReference>
<dbReference type="Proteomes" id="UP001197214">
    <property type="component" value="Unassembled WGS sequence"/>
</dbReference>
<dbReference type="EMBL" id="JAHWZX010000008">
    <property type="protein sequence ID" value="MBW4331233.1"/>
    <property type="molecule type" value="Genomic_DNA"/>
</dbReference>
<gene>
    <name evidence="3" type="ORF">KY084_10155</name>
</gene>
<feature type="signal peptide" evidence="1">
    <location>
        <begin position="1"/>
        <end position="23"/>
    </location>
</feature>
<dbReference type="RefSeq" id="WP_219238344.1">
    <property type="nucleotide sequence ID" value="NZ_JAHWZX010000008.1"/>
</dbReference>
<dbReference type="InterPro" id="IPR018660">
    <property type="entry name" value="MliC"/>
</dbReference>
<name>A0ABS6XLZ9_9SPHN</name>
<reference evidence="3 4" key="1">
    <citation type="submission" date="2021-07" db="EMBL/GenBank/DDBJ databases">
        <title>Stakelama flava sp. nov., a novel endophytic bacterium isolated from branch of Kandelia candel.</title>
        <authorList>
            <person name="Tuo L."/>
        </authorList>
    </citation>
    <scope>NUCLEOTIDE SEQUENCE [LARGE SCALE GENOMIC DNA]</scope>
    <source>
        <strain evidence="3 4">CBK3Z-3</strain>
    </source>
</reference>
<sequence>MSKPLLTLTTAALLCGCGSGGTANDTQPVDDAQATATPLPVATPSPTLRNDAEVAASPSGAQAVKVLQRYYVAIVSGDYTKAYGLWDNNGAASGMNARQFASAFEPYSAYRADIGEPSDVKMQGSDRFVDVPIILTGTRSDSGAFRKEGRARLHQTASESGATRDAGESDWRIASIDFAASPAANATPVAAQTAVTRTLDCIDGSSFTARFDPQDRSVTISQQGRKIATLAGRDVASGVYYRGDDYVLLGKGDRVTFSQPDKAPVPCHAS</sequence>
<evidence type="ECO:0000259" key="2">
    <source>
        <dbReference type="Pfam" id="PF09864"/>
    </source>
</evidence>